<accession>A0A1I8EH67</accession>
<dbReference type="AlphaFoldDB" id="A0A1I8EH67"/>
<protein>
    <submittedName>
        <fullName evidence="1">Uncharacterized protein</fullName>
    </submittedName>
</protein>
<organism evidence="1">
    <name type="scientific">Wuchereria bancrofti</name>
    <dbReference type="NCBI Taxonomy" id="6293"/>
    <lineage>
        <taxon>Eukaryota</taxon>
        <taxon>Metazoa</taxon>
        <taxon>Ecdysozoa</taxon>
        <taxon>Nematoda</taxon>
        <taxon>Chromadorea</taxon>
        <taxon>Rhabditida</taxon>
        <taxon>Spirurina</taxon>
        <taxon>Spiruromorpha</taxon>
        <taxon>Filarioidea</taxon>
        <taxon>Onchocercidae</taxon>
        <taxon>Wuchereria</taxon>
    </lineage>
</organism>
<name>A0A1I8EH67_WUCBA</name>
<dbReference type="WBParaSite" id="maker-PairedContig_1926-snap-gene-0.17-mRNA-1">
    <property type="protein sequence ID" value="maker-PairedContig_1926-snap-gene-0.17-mRNA-1"/>
    <property type="gene ID" value="maker-PairedContig_1926-snap-gene-0.17"/>
</dbReference>
<evidence type="ECO:0000313" key="1">
    <source>
        <dbReference type="WBParaSite" id="maker-PairedContig_1926-snap-gene-0.17-mRNA-1"/>
    </source>
</evidence>
<reference evidence="1" key="1">
    <citation type="submission" date="2016-11" db="UniProtKB">
        <authorList>
            <consortium name="WormBaseParasite"/>
        </authorList>
    </citation>
    <scope>IDENTIFICATION</scope>
    <source>
        <strain evidence="1">pt0022</strain>
    </source>
</reference>
<proteinExistence type="predicted"/>
<sequence>MYRAMRTQLQPFCTITDCNHSCHQVHRRNQEPCPPSVSSDFLKAKQRLLRRKNDFFVKEIKRKPEPVLAVNDNSGIVFRTPLPTAERAITLEDIIKLARRKASHNCEEPSSQKHDVITDDKLPVEEPANQASEIVKGSGWTTDDWAYLEQLMELDADHMSLSSEPPITIDNDDDTTIAPNRQCTLFMGLRGCFGSNPFSMNSGIGKSLSGIDGADFAAVGAVVVIDSLSSSPGCL</sequence>